<dbReference type="CDD" id="cd00229">
    <property type="entry name" value="SGNH_hydrolase"/>
    <property type="match status" value="1"/>
</dbReference>
<dbReference type="EMBL" id="LDSL01000108">
    <property type="protein sequence ID" value="KTT17973.1"/>
    <property type="molecule type" value="Genomic_DNA"/>
</dbReference>
<dbReference type="Pfam" id="PF13472">
    <property type="entry name" value="Lipase_GDSL_2"/>
    <property type="match status" value="1"/>
</dbReference>
<proteinExistence type="predicted"/>
<feature type="domain" description="SGNH hydrolase-type esterase" evidence="2">
    <location>
        <begin position="73"/>
        <end position="275"/>
    </location>
</feature>
<evidence type="ECO:0000259" key="2">
    <source>
        <dbReference type="Pfam" id="PF13472"/>
    </source>
</evidence>
<feature type="region of interest" description="Disordered" evidence="1">
    <location>
        <begin position="390"/>
        <end position="416"/>
    </location>
</feature>
<dbReference type="InterPro" id="IPR013830">
    <property type="entry name" value="SGNH_hydro"/>
</dbReference>
<evidence type="ECO:0000313" key="4">
    <source>
        <dbReference type="Proteomes" id="UP000072741"/>
    </source>
</evidence>
<dbReference type="Proteomes" id="UP000072741">
    <property type="component" value="Unassembled WGS sequence"/>
</dbReference>
<sequence length="513" mass="55357">MFKLPSGLTDTRGSYLDGPGVYYKPITGGKQRLNNTGDRHQWVFGREYLAPWHKLLMQQMLAPTMQPAVLCSGDSTTYGIGGNGVDEAYAIWTLLKKYGRAKGLIPSMGMTVYNGGHPGMNTEQWRVGVLPGDLTLPWQLAVLRWGINDPGWLINGTPPLLDAGQDYVSPDGYRRRNANDTIASLRAALATIRAARPLPNLSIVIMAPSTTFDTPNARDALYYEELIPGLKKAARDFHCCFIDTYHYLQDSEPAAGLWMDNPFGDGRAIHPHNEMNAQIVDVLGKVVFPDGLQAAAGNNLVRNIGGVEQNGDGNALPSAYDYGVTLGRALNNFPVNGAHMTVRTQDEIVMQTVMPFLDADMGLFYTRMGRAASLAGQPVAWGPWISSSDSRQINVTPPSDGSLEQPPGAGDDKMRVASSGNASITQGYLQVPLGASASFTAGTIFGNVPAGWRAPRDGLQVINGCYSWDGGDTPAAFKPLLAALRPNGDLVLLTPTVGAVKRIYVYATWSRLA</sequence>
<reference evidence="3 4" key="1">
    <citation type="journal article" date="2016" name="Front. Microbiol.">
        <title>Genomic Resource of Rice Seed Associated Bacteria.</title>
        <authorList>
            <person name="Midha S."/>
            <person name="Bansal K."/>
            <person name="Sharma S."/>
            <person name="Kumar N."/>
            <person name="Patil P.P."/>
            <person name="Chaudhry V."/>
            <person name="Patil P.B."/>
        </authorList>
    </citation>
    <scope>NUCLEOTIDE SEQUENCE [LARGE SCALE GENOMIC DNA]</scope>
    <source>
        <strain evidence="3 4">NS331</strain>
    </source>
</reference>
<dbReference type="Gene3D" id="3.40.50.1110">
    <property type="entry name" value="SGNH hydrolase"/>
    <property type="match status" value="1"/>
</dbReference>
<keyword evidence="4" id="KW-1185">Reference proteome</keyword>
<comment type="caution">
    <text evidence="3">The sequence shown here is derived from an EMBL/GenBank/DDBJ whole genome shotgun (WGS) entry which is preliminary data.</text>
</comment>
<evidence type="ECO:0000313" key="3">
    <source>
        <dbReference type="EMBL" id="KTT17973.1"/>
    </source>
</evidence>
<gene>
    <name evidence="3" type="ORF">NS331_16585</name>
</gene>
<organism evidence="3 4">
    <name type="scientific">Pseudacidovorax intermedius</name>
    <dbReference type="NCBI Taxonomy" id="433924"/>
    <lineage>
        <taxon>Bacteria</taxon>
        <taxon>Pseudomonadati</taxon>
        <taxon>Pseudomonadota</taxon>
        <taxon>Betaproteobacteria</taxon>
        <taxon>Burkholderiales</taxon>
        <taxon>Comamonadaceae</taxon>
        <taxon>Pseudacidovorax</taxon>
    </lineage>
</organism>
<dbReference type="GO" id="GO:0016788">
    <property type="term" value="F:hydrolase activity, acting on ester bonds"/>
    <property type="evidence" value="ECO:0007669"/>
    <property type="project" value="UniProtKB-ARBA"/>
</dbReference>
<feature type="compositionally biased region" description="Polar residues" evidence="1">
    <location>
        <begin position="390"/>
        <end position="399"/>
    </location>
</feature>
<evidence type="ECO:0000256" key="1">
    <source>
        <dbReference type="SAM" id="MobiDB-lite"/>
    </source>
</evidence>
<dbReference type="InterPro" id="IPR036514">
    <property type="entry name" value="SGNH_hydro_sf"/>
</dbReference>
<name>A0A147GQK3_9BURK</name>
<dbReference type="SUPFAM" id="SSF52266">
    <property type="entry name" value="SGNH hydrolase"/>
    <property type="match status" value="1"/>
</dbReference>
<protein>
    <recommendedName>
        <fullName evidence="2">SGNH hydrolase-type esterase domain-containing protein</fullName>
    </recommendedName>
</protein>
<dbReference type="AlphaFoldDB" id="A0A147GQK3"/>
<accession>A0A147GQK3</accession>